<accession>A0ABR9SD98</accession>
<keyword evidence="1" id="KW-0227">DNA damage</keyword>
<evidence type="ECO:0000256" key="1">
    <source>
        <dbReference type="ARBA" id="ARBA00022763"/>
    </source>
</evidence>
<evidence type="ECO:0000313" key="3">
    <source>
        <dbReference type="Proteomes" id="UP000715965"/>
    </source>
</evidence>
<dbReference type="PANTHER" id="PTHR35369:SF2">
    <property type="entry name" value="BLR3025 PROTEIN"/>
    <property type="match status" value="1"/>
</dbReference>
<dbReference type="RefSeq" id="WP_193779870.1">
    <property type="nucleotide sequence ID" value="NZ_JADDOJ010000020.1"/>
</dbReference>
<dbReference type="EMBL" id="JADDOJ010000020">
    <property type="protein sequence ID" value="MBE7940326.1"/>
    <property type="molecule type" value="Genomic_DNA"/>
</dbReference>
<comment type="caution">
    <text evidence="2">The sequence shown here is derived from an EMBL/GenBank/DDBJ whole genome shotgun (WGS) entry which is preliminary data.</text>
</comment>
<dbReference type="InterPro" id="IPR050356">
    <property type="entry name" value="SulA_CellDiv_inhibitor"/>
</dbReference>
<protein>
    <submittedName>
        <fullName evidence="2">DNA polymerase Y family protein</fullName>
    </submittedName>
</protein>
<dbReference type="PANTHER" id="PTHR35369">
    <property type="entry name" value="BLR3025 PROTEIN-RELATED"/>
    <property type="match status" value="1"/>
</dbReference>
<organism evidence="2 3">
    <name type="scientific">Ramlibacter aquaticus</name>
    <dbReference type="NCBI Taxonomy" id="2780094"/>
    <lineage>
        <taxon>Bacteria</taxon>
        <taxon>Pseudomonadati</taxon>
        <taxon>Pseudomonadota</taxon>
        <taxon>Betaproteobacteria</taxon>
        <taxon>Burkholderiales</taxon>
        <taxon>Comamonadaceae</taxon>
        <taxon>Ramlibacter</taxon>
    </lineage>
</organism>
<dbReference type="SUPFAM" id="SSF56672">
    <property type="entry name" value="DNA/RNA polymerases"/>
    <property type="match status" value="1"/>
</dbReference>
<name>A0ABR9SD98_9BURK</name>
<proteinExistence type="predicted"/>
<dbReference type="CDD" id="cd03468">
    <property type="entry name" value="PolY_like"/>
    <property type="match status" value="1"/>
</dbReference>
<dbReference type="Proteomes" id="UP000715965">
    <property type="component" value="Unassembled WGS sequence"/>
</dbReference>
<evidence type="ECO:0000313" key="2">
    <source>
        <dbReference type="EMBL" id="MBE7940326.1"/>
    </source>
</evidence>
<reference evidence="2 3" key="1">
    <citation type="submission" date="2020-10" db="EMBL/GenBank/DDBJ databases">
        <title>Draft genome of Ramlibacter aquaticus LMG 30558.</title>
        <authorList>
            <person name="Props R."/>
        </authorList>
    </citation>
    <scope>NUCLEOTIDE SEQUENCE [LARGE SCALE GENOMIC DNA]</scope>
    <source>
        <strain evidence="2 3">LMG 30558</strain>
    </source>
</reference>
<gene>
    <name evidence="2" type="ORF">IM725_07060</name>
</gene>
<dbReference type="InterPro" id="IPR043502">
    <property type="entry name" value="DNA/RNA_pol_sf"/>
</dbReference>
<keyword evidence="3" id="KW-1185">Reference proteome</keyword>
<sequence>MFWIALQPSHEADLQAWSWRCLRFSPRVARLAEALVLEVAGCERLWGGRQRLMRRLFRQDGAPPVIAWGTGASSLAALATLRLRRESRALPSSLPEGLPLDVLDAAQPHLGTLERIGCRSWADLRALPRQGVSRRFGASLLRALDQAWGQVPEAHEWLALPEDFDLQAELVSLATTAPELVHAAELLLGRLQAWLRARNRGITAFSLEWALDLRKLDGQALPRTEAIEVRTAQPAQATEHLLRLVREQLARTPLAAPASHLRLRSLETQPWGGLPASLLPEDNRPGEPLHQFIERISTRLGEDQVRVAEAVSDHRPEFSQRWRPARRGQPRQEVAAPDAVFPTWLLPRPRRLQLLGGRPSDGASPLRRLTRLYRLETAWWEEGGAALRDYFIARSPQWGLVWIFRERGLHPVTGLRSEEWFLQGFYA</sequence>